<dbReference type="Proteomes" id="UP000550729">
    <property type="component" value="Unassembled WGS sequence"/>
</dbReference>
<dbReference type="InterPro" id="IPR010982">
    <property type="entry name" value="Lambda_DNA-bd_dom_sf"/>
</dbReference>
<dbReference type="EMBL" id="JABBNB010000036">
    <property type="protein sequence ID" value="NMO04516.1"/>
    <property type="molecule type" value="Genomic_DNA"/>
</dbReference>
<gene>
    <name evidence="3" type="ORF">HH308_25175</name>
</gene>
<keyword evidence="4" id="KW-1185">Reference proteome</keyword>
<accession>A0A848L150</accession>
<feature type="domain" description="HTH cro/C1-type" evidence="2">
    <location>
        <begin position="30"/>
        <end position="84"/>
    </location>
</feature>
<reference evidence="3 4" key="1">
    <citation type="submission" date="2020-04" db="EMBL/GenBank/DDBJ databases">
        <title>Gordonia sp. nov. TBRC 11910.</title>
        <authorList>
            <person name="Suriyachadkun C."/>
        </authorList>
    </citation>
    <scope>NUCLEOTIDE SEQUENCE [LARGE SCALE GENOMIC DNA]</scope>
    <source>
        <strain evidence="3 4">TBRC 11910</strain>
    </source>
</reference>
<dbReference type="RefSeq" id="WP_170197019.1">
    <property type="nucleotide sequence ID" value="NZ_JABBNB010000036.1"/>
</dbReference>
<dbReference type="SMART" id="SM00530">
    <property type="entry name" value="HTH_XRE"/>
    <property type="match status" value="1"/>
</dbReference>
<dbReference type="GO" id="GO:0003677">
    <property type="term" value="F:DNA binding"/>
    <property type="evidence" value="ECO:0007669"/>
    <property type="project" value="InterPro"/>
</dbReference>
<dbReference type="PANTHER" id="PTHR43236">
    <property type="entry name" value="ANTITOXIN HIGA1"/>
    <property type="match status" value="1"/>
</dbReference>
<dbReference type="Gene3D" id="1.10.260.40">
    <property type="entry name" value="lambda repressor-like DNA-binding domains"/>
    <property type="match status" value="1"/>
</dbReference>
<dbReference type="SUPFAM" id="SSF47413">
    <property type="entry name" value="lambda repressor-like DNA-binding domains"/>
    <property type="match status" value="1"/>
</dbReference>
<dbReference type="CDD" id="cd00093">
    <property type="entry name" value="HTH_XRE"/>
    <property type="match status" value="1"/>
</dbReference>
<feature type="region of interest" description="Disordered" evidence="1">
    <location>
        <begin position="1"/>
        <end position="23"/>
    </location>
</feature>
<dbReference type="PROSITE" id="PS50943">
    <property type="entry name" value="HTH_CROC1"/>
    <property type="match status" value="1"/>
</dbReference>
<dbReference type="AlphaFoldDB" id="A0A848L150"/>
<dbReference type="Pfam" id="PF13560">
    <property type="entry name" value="HTH_31"/>
    <property type="match status" value="1"/>
</dbReference>
<evidence type="ECO:0000259" key="2">
    <source>
        <dbReference type="PROSITE" id="PS50943"/>
    </source>
</evidence>
<dbReference type="InterPro" id="IPR052345">
    <property type="entry name" value="Rad_response_metalloprotease"/>
</dbReference>
<proteinExistence type="predicted"/>
<evidence type="ECO:0000313" key="4">
    <source>
        <dbReference type="Proteomes" id="UP000550729"/>
    </source>
</evidence>
<protein>
    <submittedName>
        <fullName evidence="3">Helix-turn-helix transcriptional regulator</fullName>
    </submittedName>
</protein>
<name>A0A848L150_9ACTN</name>
<evidence type="ECO:0000256" key="1">
    <source>
        <dbReference type="SAM" id="MobiDB-lite"/>
    </source>
</evidence>
<evidence type="ECO:0000313" key="3">
    <source>
        <dbReference type="EMBL" id="NMO04516.1"/>
    </source>
</evidence>
<organism evidence="3 4">
    <name type="scientific">Gordonia asplenii</name>
    <dbReference type="NCBI Taxonomy" id="2725283"/>
    <lineage>
        <taxon>Bacteria</taxon>
        <taxon>Bacillati</taxon>
        <taxon>Actinomycetota</taxon>
        <taxon>Actinomycetes</taxon>
        <taxon>Mycobacteriales</taxon>
        <taxon>Gordoniaceae</taxon>
        <taxon>Gordonia</taxon>
    </lineage>
</organism>
<dbReference type="InterPro" id="IPR001387">
    <property type="entry name" value="Cro/C1-type_HTH"/>
</dbReference>
<comment type="caution">
    <text evidence="3">The sequence shown here is derived from an EMBL/GenBank/DDBJ whole genome shotgun (WGS) entry which is preliminary data.</text>
</comment>
<sequence length="131" mass="14557">MDSTDDELTGQRPSKPSDELGLEEALAERLRSEREYLGMSQDQVARVLGLPRAAVSAFETGRRKVSSGELARLAALYGTTPNRLLGSEGLVDDRTTQLFRATNKLSDHDKDEVLRFVEFLSNASHRPVDRP</sequence>
<dbReference type="PANTHER" id="PTHR43236:SF1">
    <property type="entry name" value="BLL7220 PROTEIN"/>
    <property type="match status" value="1"/>
</dbReference>